<dbReference type="GO" id="GO:0008218">
    <property type="term" value="P:bioluminescence"/>
    <property type="evidence" value="ECO:0007669"/>
    <property type="project" value="InterPro"/>
</dbReference>
<organism evidence="2 3">
    <name type="scientific">candidate division TA06 bacterium B3_TA06</name>
    <dbReference type="NCBI Taxonomy" id="2012487"/>
    <lineage>
        <taxon>Bacteria</taxon>
        <taxon>Bacteria division TA06</taxon>
    </lineage>
</organism>
<comment type="caution">
    <text evidence="2">The sequence shown here is derived from an EMBL/GenBank/DDBJ whole genome shotgun (WGS) entry which is preliminary data.</text>
</comment>
<accession>A0A532V947</accession>
<evidence type="ECO:0000313" key="3">
    <source>
        <dbReference type="Proteomes" id="UP000317778"/>
    </source>
</evidence>
<protein>
    <recommendedName>
        <fullName evidence="1">Acyl-protein synthetase LuxE domain-containing protein</fullName>
    </recommendedName>
</protein>
<dbReference type="Pfam" id="PF04443">
    <property type="entry name" value="LuxE"/>
    <property type="match status" value="1"/>
</dbReference>
<reference evidence="2 3" key="1">
    <citation type="submission" date="2017-06" db="EMBL/GenBank/DDBJ databases">
        <title>Novel microbial phyla capable of carbon fixation and sulfur reduction in deep-sea sediments.</title>
        <authorList>
            <person name="Huang J."/>
            <person name="Baker B."/>
            <person name="Wang Y."/>
        </authorList>
    </citation>
    <scope>NUCLEOTIDE SEQUENCE [LARGE SCALE GENOMIC DNA]</scope>
    <source>
        <strain evidence="2">B3_TA06</strain>
    </source>
</reference>
<name>A0A532V947_UNCT6</name>
<dbReference type="Gene3D" id="3.40.50.12780">
    <property type="entry name" value="N-terminal domain of ligase-like"/>
    <property type="match status" value="1"/>
</dbReference>
<dbReference type="InterPro" id="IPR042099">
    <property type="entry name" value="ANL_N_sf"/>
</dbReference>
<proteinExistence type="predicted"/>
<gene>
    <name evidence="2" type="ORF">CEE36_03220</name>
</gene>
<sequence>MPKTTKKTKRYAADSDFVRNLEQDITAFIKAGRDQAGTEERFNELALLLFEYHYNANAPYQKYCQKRGVAPGEIRSWTQIPAVPTTAFKEIPLCTFPPEKAVKVFTSSGTTQQTKRSTLYFDEAGLRLLELSQQTVVTETMCRDFDKARLLLAAPPPTMAPNLALTNYPLLALKGRLIGEPVYLIGKEGLDFPGLVANLREAEDPLILTGATFAFLHFFEYSKSQNMSFRLPEKSVINDGGGFKGQAREIPREEYFELARQVLGIPPERILNAYGLSEVATGFNDNGLYNKTNGIDGPRYKMIPHWVKAVVVDPDTLKPLPKGQTGLLRYHCLTNFSNVMAVQSDDVGYAVEDGFEVVGRAKGAEARGCSIAMDELISAQKMK</sequence>
<dbReference type="SUPFAM" id="SSF56801">
    <property type="entry name" value="Acetyl-CoA synthetase-like"/>
    <property type="match status" value="1"/>
</dbReference>
<feature type="domain" description="Acyl-protein synthetase LuxE" evidence="1">
    <location>
        <begin position="40"/>
        <end position="375"/>
    </location>
</feature>
<dbReference type="GO" id="GO:0047474">
    <property type="term" value="F:long-chain fatty acid--protein ligase activity"/>
    <property type="evidence" value="ECO:0007669"/>
    <property type="project" value="InterPro"/>
</dbReference>
<dbReference type="Proteomes" id="UP000317778">
    <property type="component" value="Unassembled WGS sequence"/>
</dbReference>
<dbReference type="InterPro" id="IPR007534">
    <property type="entry name" value="LuxE"/>
</dbReference>
<dbReference type="EMBL" id="NJBO01000003">
    <property type="protein sequence ID" value="TKJ43711.1"/>
    <property type="molecule type" value="Genomic_DNA"/>
</dbReference>
<evidence type="ECO:0000259" key="1">
    <source>
        <dbReference type="Pfam" id="PF04443"/>
    </source>
</evidence>
<evidence type="ECO:0000313" key="2">
    <source>
        <dbReference type="EMBL" id="TKJ43711.1"/>
    </source>
</evidence>
<dbReference type="AlphaFoldDB" id="A0A532V947"/>